<keyword evidence="5 9" id="KW-0812">Transmembrane</keyword>
<dbReference type="EMBL" id="JAERSG010000001">
    <property type="protein sequence ID" value="MBL0746896.1"/>
    <property type="molecule type" value="Genomic_DNA"/>
</dbReference>
<dbReference type="Gene3D" id="1.10.3470.10">
    <property type="entry name" value="ABC transporter involved in vitamin B12 uptake, BtuC"/>
    <property type="match status" value="1"/>
</dbReference>
<evidence type="ECO:0000256" key="6">
    <source>
        <dbReference type="ARBA" id="ARBA00022989"/>
    </source>
</evidence>
<keyword evidence="6 9" id="KW-1133">Transmembrane helix</keyword>
<evidence type="ECO:0000256" key="2">
    <source>
        <dbReference type="ARBA" id="ARBA00007935"/>
    </source>
</evidence>
<name>A0ABS1L5E5_9ACTN</name>
<evidence type="ECO:0000313" key="11">
    <source>
        <dbReference type="Proteomes" id="UP000636918"/>
    </source>
</evidence>
<evidence type="ECO:0000256" key="8">
    <source>
        <dbReference type="SAM" id="MobiDB-lite"/>
    </source>
</evidence>
<feature type="transmembrane region" description="Helical" evidence="9">
    <location>
        <begin position="236"/>
        <end position="258"/>
    </location>
</feature>
<gene>
    <name evidence="10" type="ORF">JI751_04675</name>
</gene>
<reference evidence="10 11" key="1">
    <citation type="submission" date="2021-01" db="EMBL/GenBank/DDBJ databases">
        <title>Genome seq and assembly of Nocardiodes sp. G10.</title>
        <authorList>
            <person name="Chhetri G."/>
        </authorList>
    </citation>
    <scope>NUCLEOTIDE SEQUENCE [LARGE SCALE GENOMIC DNA]</scope>
    <source>
        <strain evidence="10 11">G10</strain>
    </source>
</reference>
<feature type="region of interest" description="Disordered" evidence="8">
    <location>
        <begin position="1"/>
        <end position="20"/>
    </location>
</feature>
<evidence type="ECO:0000256" key="3">
    <source>
        <dbReference type="ARBA" id="ARBA00022448"/>
    </source>
</evidence>
<comment type="subcellular location">
    <subcellularLocation>
        <location evidence="1">Cell membrane</location>
        <topology evidence="1">Multi-pass membrane protein</topology>
    </subcellularLocation>
</comment>
<evidence type="ECO:0000256" key="4">
    <source>
        <dbReference type="ARBA" id="ARBA00022475"/>
    </source>
</evidence>
<proteinExistence type="inferred from homology"/>
<evidence type="ECO:0000256" key="9">
    <source>
        <dbReference type="SAM" id="Phobius"/>
    </source>
</evidence>
<dbReference type="SUPFAM" id="SSF81345">
    <property type="entry name" value="ABC transporter involved in vitamin B12 uptake, BtuC"/>
    <property type="match status" value="1"/>
</dbReference>
<keyword evidence="11" id="KW-1185">Reference proteome</keyword>
<comment type="caution">
    <text evidence="10">The sequence shown here is derived from an EMBL/GenBank/DDBJ whole genome shotgun (WGS) entry which is preliminary data.</text>
</comment>
<feature type="transmembrane region" description="Helical" evidence="9">
    <location>
        <begin position="143"/>
        <end position="161"/>
    </location>
</feature>
<dbReference type="PANTHER" id="PTHR30472:SF24">
    <property type="entry name" value="FERRIC ENTEROBACTIN TRANSPORT SYSTEM PERMEASE PROTEIN FEPG"/>
    <property type="match status" value="1"/>
</dbReference>
<feature type="transmembrane region" description="Helical" evidence="9">
    <location>
        <begin position="193"/>
        <end position="215"/>
    </location>
</feature>
<keyword evidence="7 9" id="KW-0472">Membrane</keyword>
<comment type="similarity">
    <text evidence="2">Belongs to the binding-protein-dependent transport system permease family. FecCD subfamily.</text>
</comment>
<feature type="transmembrane region" description="Helical" evidence="9">
    <location>
        <begin position="349"/>
        <end position="370"/>
    </location>
</feature>
<dbReference type="InterPro" id="IPR037294">
    <property type="entry name" value="ABC_BtuC-like"/>
</dbReference>
<dbReference type="PANTHER" id="PTHR30472">
    <property type="entry name" value="FERRIC ENTEROBACTIN TRANSPORT SYSTEM PERMEASE PROTEIN"/>
    <property type="match status" value="1"/>
</dbReference>
<feature type="transmembrane region" description="Helical" evidence="9">
    <location>
        <begin position="59"/>
        <end position="77"/>
    </location>
</feature>
<sequence>MSTPRRSSPPLRSPEQRRGDPAALTIAPLALVTTTALPDRPAVRRDLRAATRRPRRRRRLVVGGLVLALVAAFAIRVLLGDYTFTVPDFFRILFGEQLPVSTFILMESKLPRAVLAVLVGLALGSAGSLFQMLLRNPLASPDIVGVSLGASAAGIFALLTLGLRDGAVSAFAVVGAVVVSAVVRWVAGTTGGYRLVLTGVGVAAAMVSVVQYLLARSNTWDVQLALRWLVGSLNNVPWSTIGLLAVSLAVLLPTLAVMSRSLEVLELGDEAAAGLGVGRHRTDALLLVGVLLTAVAVAAAGPVAFVAFMSGPIARALMGGRHSLLAGALVGAVLVLLADYAAAYLVPGVVLPVGIVTGAVGGPFLLWLLARGAATGRTG</sequence>
<dbReference type="InterPro" id="IPR000522">
    <property type="entry name" value="ABC_transptr_permease_BtuC"/>
</dbReference>
<protein>
    <submittedName>
        <fullName evidence="10">Iron ABC transporter permease</fullName>
    </submittedName>
</protein>
<feature type="transmembrane region" description="Helical" evidence="9">
    <location>
        <begin position="323"/>
        <end position="343"/>
    </location>
</feature>
<keyword evidence="3" id="KW-0813">Transport</keyword>
<feature type="transmembrane region" description="Helical" evidence="9">
    <location>
        <begin position="284"/>
        <end position="311"/>
    </location>
</feature>
<evidence type="ECO:0000256" key="5">
    <source>
        <dbReference type="ARBA" id="ARBA00022692"/>
    </source>
</evidence>
<evidence type="ECO:0000313" key="10">
    <source>
        <dbReference type="EMBL" id="MBL0746896.1"/>
    </source>
</evidence>
<feature type="transmembrane region" description="Helical" evidence="9">
    <location>
        <begin position="168"/>
        <end position="187"/>
    </location>
</feature>
<evidence type="ECO:0000256" key="7">
    <source>
        <dbReference type="ARBA" id="ARBA00023136"/>
    </source>
</evidence>
<keyword evidence="4" id="KW-1003">Cell membrane</keyword>
<dbReference type="Pfam" id="PF01032">
    <property type="entry name" value="FecCD"/>
    <property type="match status" value="1"/>
</dbReference>
<evidence type="ECO:0000256" key="1">
    <source>
        <dbReference type="ARBA" id="ARBA00004651"/>
    </source>
</evidence>
<organism evidence="10 11">
    <name type="scientific">Nocardioides baculatus</name>
    <dbReference type="NCBI Taxonomy" id="2801337"/>
    <lineage>
        <taxon>Bacteria</taxon>
        <taxon>Bacillati</taxon>
        <taxon>Actinomycetota</taxon>
        <taxon>Actinomycetes</taxon>
        <taxon>Propionibacteriales</taxon>
        <taxon>Nocardioidaceae</taxon>
        <taxon>Nocardioides</taxon>
    </lineage>
</organism>
<dbReference type="Proteomes" id="UP000636918">
    <property type="component" value="Unassembled WGS sequence"/>
</dbReference>
<feature type="compositionally biased region" description="Low complexity" evidence="8">
    <location>
        <begin position="1"/>
        <end position="10"/>
    </location>
</feature>
<feature type="transmembrane region" description="Helical" evidence="9">
    <location>
        <begin position="113"/>
        <end position="131"/>
    </location>
</feature>
<accession>A0ABS1L5E5</accession>